<dbReference type="AlphaFoldDB" id="A0A2U3LV36"/>
<dbReference type="InterPro" id="IPR007383">
    <property type="entry name" value="DUF445"/>
</dbReference>
<evidence type="ECO:0000256" key="1">
    <source>
        <dbReference type="SAM" id="Phobius"/>
    </source>
</evidence>
<feature type="transmembrane region" description="Helical" evidence="1">
    <location>
        <begin position="402"/>
        <end position="423"/>
    </location>
</feature>
<keyword evidence="1" id="KW-0472">Membrane</keyword>
<evidence type="ECO:0000313" key="3">
    <source>
        <dbReference type="Proteomes" id="UP000238916"/>
    </source>
</evidence>
<name>A0A2U3LV36_9FIRM</name>
<keyword evidence="1" id="KW-0812">Transmembrane</keyword>
<dbReference type="EMBL" id="OMOF01000845">
    <property type="protein sequence ID" value="SPF55771.1"/>
    <property type="molecule type" value="Genomic_DNA"/>
</dbReference>
<dbReference type="PANTHER" id="PTHR38442">
    <property type="entry name" value="INNER MEMBRANE PROTEIN-RELATED"/>
    <property type="match status" value="1"/>
</dbReference>
<gene>
    <name evidence="2" type="ORF">SBF1_860013</name>
</gene>
<proteinExistence type="predicted"/>
<dbReference type="PANTHER" id="PTHR38442:SF1">
    <property type="entry name" value="INNER MEMBRANE PROTEIN"/>
    <property type="match status" value="1"/>
</dbReference>
<reference evidence="3" key="1">
    <citation type="submission" date="2018-02" db="EMBL/GenBank/DDBJ databases">
        <authorList>
            <person name="Hausmann B."/>
        </authorList>
    </citation>
    <scope>NUCLEOTIDE SEQUENCE [LARGE SCALE GENOMIC DNA]</scope>
    <source>
        <strain evidence="3">Peat soil MAG SbF1</strain>
    </source>
</reference>
<evidence type="ECO:0000313" key="2">
    <source>
        <dbReference type="EMBL" id="SPF55771.1"/>
    </source>
</evidence>
<sequence>MNYHRRANITLTVVFLFFLGSALLEHFNPDSFGIKLMVFVSEAALVGGIADWFAVTAIFKKPLGWGYHTALIPRNRAKVIEAVASIVQTELLNMNIIRKKIEGIPFIEGILLSVEKAGGSAYLTDLILVYLRSYAEKQDPAQLAEKLAVFIRSTAKTWNLALRVQSISEWALQQGYFDLGLDRLAEGLWDKAADGETRQSILSYLEEIKAEKVGNGGSIFRTLMGFVEMSDGLNLDEAADALQVELLLTLRKFRDPLDPLRSSLKETILNKIEELECDDLFSAQIEQWKEDVLTDDLLSKFLASLLETARTLALSSSTLAEPNALYRAIHPSLEKYWVRIQHNSELQEKVNSFLVDTFCRVIQNEHDLIGGMVRETLAAYTDQDLNQFIEEKAGNDLQWIRINGSMIGGLVGLVLFMFLNFVYDPYILPALMNVMTYIFHQA</sequence>
<keyword evidence="1" id="KW-1133">Transmembrane helix</keyword>
<dbReference type="GO" id="GO:0005886">
    <property type="term" value="C:plasma membrane"/>
    <property type="evidence" value="ECO:0007669"/>
    <property type="project" value="TreeGrafter"/>
</dbReference>
<dbReference type="Pfam" id="PF04286">
    <property type="entry name" value="DUF445"/>
    <property type="match status" value="1"/>
</dbReference>
<accession>A0A2U3LV36</accession>
<dbReference type="OrthoDB" id="9769590at2"/>
<protein>
    <recommendedName>
        <fullName evidence="4">DUF445 domain-containing protein</fullName>
    </recommendedName>
</protein>
<dbReference type="Proteomes" id="UP000238916">
    <property type="component" value="Unassembled WGS sequence"/>
</dbReference>
<feature type="transmembrane region" description="Helical" evidence="1">
    <location>
        <begin position="34"/>
        <end position="59"/>
    </location>
</feature>
<evidence type="ECO:0008006" key="4">
    <source>
        <dbReference type="Google" id="ProtNLM"/>
    </source>
</evidence>
<organism evidence="2 3">
    <name type="scientific">Candidatus Desulfosporosinus infrequens</name>
    <dbReference type="NCBI Taxonomy" id="2043169"/>
    <lineage>
        <taxon>Bacteria</taxon>
        <taxon>Bacillati</taxon>
        <taxon>Bacillota</taxon>
        <taxon>Clostridia</taxon>
        <taxon>Eubacteriales</taxon>
        <taxon>Desulfitobacteriaceae</taxon>
        <taxon>Desulfosporosinus</taxon>
    </lineage>
</organism>